<dbReference type="OrthoDB" id="570299at2"/>
<proteinExistence type="predicted"/>
<dbReference type="Gene3D" id="1.20.120.740">
    <property type="entry name" value="YgfB uncharacterised protein family UPF0149, PF03695"/>
    <property type="match status" value="1"/>
</dbReference>
<dbReference type="Proteomes" id="UP000430120">
    <property type="component" value="Unassembled WGS sequence"/>
</dbReference>
<name>A0A643F8Q0_IDEDE</name>
<accession>A0A643F8Q0</accession>
<organism evidence="1 2">
    <name type="scientific">Ideonella dechloratans</name>
    <dbReference type="NCBI Taxonomy" id="36863"/>
    <lineage>
        <taxon>Bacteria</taxon>
        <taxon>Pseudomonadati</taxon>
        <taxon>Pseudomonadota</taxon>
        <taxon>Betaproteobacteria</taxon>
        <taxon>Burkholderiales</taxon>
        <taxon>Sphaerotilaceae</taxon>
        <taxon>Ideonella</taxon>
    </lineage>
</organism>
<dbReference type="InterPro" id="IPR036255">
    <property type="entry name" value="YgfB-like_sf"/>
</dbReference>
<reference evidence="1 2" key="1">
    <citation type="submission" date="2019-09" db="EMBL/GenBank/DDBJ databases">
        <title>Draft genome sequences of 48 bacterial type strains from the CCUG.</title>
        <authorList>
            <person name="Tunovic T."/>
            <person name="Pineiro-Iglesias B."/>
            <person name="Unosson C."/>
            <person name="Inganas E."/>
            <person name="Ohlen M."/>
            <person name="Cardew S."/>
            <person name="Jensie-Markopoulos S."/>
            <person name="Salva-Serra F."/>
            <person name="Jaen-Luchoro D."/>
            <person name="Karlsson R."/>
            <person name="Svensson-Stadler L."/>
            <person name="Chun J."/>
            <person name="Moore E."/>
        </authorList>
    </citation>
    <scope>NUCLEOTIDE SEQUENCE [LARGE SCALE GENOMIC DNA]</scope>
    <source>
        <strain evidence="1 2">CCUG 30977</strain>
    </source>
</reference>
<dbReference type="EMBL" id="VZPB01000065">
    <property type="protein sequence ID" value="KAB0575340.1"/>
    <property type="molecule type" value="Genomic_DNA"/>
</dbReference>
<comment type="caution">
    <text evidence="1">The sequence shown here is derived from an EMBL/GenBank/DDBJ whole genome shotgun (WGS) entry which is preliminary data.</text>
</comment>
<dbReference type="NCBIfam" id="TIGR02292">
    <property type="entry name" value="ygfB_yecA"/>
    <property type="match status" value="1"/>
</dbReference>
<dbReference type="Pfam" id="PF03695">
    <property type="entry name" value="UPF0149"/>
    <property type="match status" value="1"/>
</dbReference>
<dbReference type="RefSeq" id="WP_151125611.1">
    <property type="nucleotide sequence ID" value="NZ_CP088081.1"/>
</dbReference>
<dbReference type="InterPro" id="IPR011978">
    <property type="entry name" value="YgfB-like"/>
</dbReference>
<dbReference type="AlphaFoldDB" id="A0A643F8Q0"/>
<dbReference type="SUPFAM" id="SSF101327">
    <property type="entry name" value="YgfB-like"/>
    <property type="match status" value="1"/>
</dbReference>
<gene>
    <name evidence="1" type="ORF">F7Q92_18710</name>
</gene>
<sequence length="203" mass="22225">MNYPDFNPASPNTPLSDAELQQLDELLASLPSEAAMNIEGMDGYLTGLWLLPGVLERLGTAGWLPLVWGGDGDEAAPFPSQRQRKNTTVLVLRHLQSLACQWRDDAEHWEPIFSVAEQGEREWVDARDWCTGFLQATDLAAEAWEPLWDDPEIGPLLVPIALLGGEGQDDGEAADLDDPEVLDSLSRSVPDAVLALLARRGGR</sequence>
<evidence type="ECO:0000313" key="1">
    <source>
        <dbReference type="EMBL" id="KAB0575340.1"/>
    </source>
</evidence>
<evidence type="ECO:0000313" key="2">
    <source>
        <dbReference type="Proteomes" id="UP000430120"/>
    </source>
</evidence>
<keyword evidence="2" id="KW-1185">Reference proteome</keyword>
<protein>
    <submittedName>
        <fullName evidence="1">UPF0149 family protein</fullName>
    </submittedName>
</protein>